<dbReference type="RefSeq" id="WP_119376868.1">
    <property type="nucleotide sequence ID" value="NZ_QWFX01000013.1"/>
</dbReference>
<evidence type="ECO:0000259" key="1">
    <source>
        <dbReference type="Pfam" id="PF03061"/>
    </source>
</evidence>
<evidence type="ECO:0000313" key="3">
    <source>
        <dbReference type="Proteomes" id="UP000266385"/>
    </source>
</evidence>
<dbReference type="AlphaFoldDB" id="A0A399RCB7"/>
<dbReference type="OrthoDB" id="5242242at2"/>
<sequence>MSLDVDTSQFSPHFQPFLEGLLSGDWPNKPKGLQKLGIMPENWLKHIEPGHVRYVWPNDGSHDIQPGRTFGGWVGALSDHVVSICMFSGLTEGEAFTTQDLQIKLFRPVSLGDITIEAHLINRSRTTGYVEAEWRLPDGKLAAKILAWKAIRSIEAIHGQRPAG</sequence>
<dbReference type="InterPro" id="IPR006683">
    <property type="entry name" value="Thioestr_dom"/>
</dbReference>
<dbReference type="InterPro" id="IPR029069">
    <property type="entry name" value="HotDog_dom_sf"/>
</dbReference>
<protein>
    <submittedName>
        <fullName evidence="2">PaaI family thioesterase</fullName>
    </submittedName>
</protein>
<accession>A0A399RCB7</accession>
<dbReference type="Pfam" id="PF03061">
    <property type="entry name" value="4HBT"/>
    <property type="match status" value="1"/>
</dbReference>
<evidence type="ECO:0000313" key="2">
    <source>
        <dbReference type="EMBL" id="RIJ28333.1"/>
    </source>
</evidence>
<comment type="caution">
    <text evidence="2">The sequence shown here is derived from an EMBL/GenBank/DDBJ whole genome shotgun (WGS) entry which is preliminary data.</text>
</comment>
<name>A0A399RCB7_9PROT</name>
<reference evidence="2 3" key="1">
    <citation type="submission" date="2018-08" db="EMBL/GenBank/DDBJ databases">
        <title>Henriciella mobilis sp. nov., isolated from seawater.</title>
        <authorList>
            <person name="Cheng H."/>
            <person name="Wu Y.-H."/>
            <person name="Xu X.-W."/>
            <person name="Guo L.-L."/>
        </authorList>
    </citation>
    <scope>NUCLEOTIDE SEQUENCE [LARGE SCALE GENOMIC DNA]</scope>
    <source>
        <strain evidence="2 3">JN25</strain>
    </source>
</reference>
<dbReference type="GO" id="GO:0016790">
    <property type="term" value="F:thiolester hydrolase activity"/>
    <property type="evidence" value="ECO:0007669"/>
    <property type="project" value="UniProtKB-ARBA"/>
</dbReference>
<dbReference type="CDD" id="cd03443">
    <property type="entry name" value="PaaI_thioesterase"/>
    <property type="match status" value="1"/>
</dbReference>
<gene>
    <name evidence="2" type="ORF">D1223_13140</name>
</gene>
<dbReference type="Gene3D" id="3.10.129.10">
    <property type="entry name" value="Hotdog Thioesterase"/>
    <property type="match status" value="1"/>
</dbReference>
<keyword evidence="3" id="KW-1185">Reference proteome</keyword>
<proteinExistence type="predicted"/>
<feature type="domain" description="Thioesterase" evidence="1">
    <location>
        <begin position="67"/>
        <end position="142"/>
    </location>
</feature>
<dbReference type="Proteomes" id="UP000266385">
    <property type="component" value="Unassembled WGS sequence"/>
</dbReference>
<organism evidence="2 3">
    <name type="scientific">Henriciella mobilis</name>
    <dbReference type="NCBI Taxonomy" id="2305467"/>
    <lineage>
        <taxon>Bacteria</taxon>
        <taxon>Pseudomonadati</taxon>
        <taxon>Pseudomonadota</taxon>
        <taxon>Alphaproteobacteria</taxon>
        <taxon>Hyphomonadales</taxon>
        <taxon>Hyphomonadaceae</taxon>
        <taxon>Henriciella</taxon>
    </lineage>
</organism>
<dbReference type="SUPFAM" id="SSF54637">
    <property type="entry name" value="Thioesterase/thiol ester dehydrase-isomerase"/>
    <property type="match status" value="1"/>
</dbReference>
<dbReference type="EMBL" id="QWFX01000013">
    <property type="protein sequence ID" value="RIJ28333.1"/>
    <property type="molecule type" value="Genomic_DNA"/>
</dbReference>